<dbReference type="Pfam" id="PF01793">
    <property type="entry name" value="Glyco_transf_15"/>
    <property type="match status" value="1"/>
</dbReference>
<accession>A0AAD9D3P3</accession>
<name>A0AAD9D3P3_9STRA</name>
<dbReference type="GO" id="GO:0006487">
    <property type="term" value="P:protein N-linked glycosylation"/>
    <property type="evidence" value="ECO:0007669"/>
    <property type="project" value="TreeGrafter"/>
</dbReference>
<reference evidence="3" key="1">
    <citation type="submission" date="2023-06" db="EMBL/GenBank/DDBJ databases">
        <title>Survivors Of The Sea: Transcriptome response of Skeletonema marinoi to long-term dormancy.</title>
        <authorList>
            <person name="Pinder M.I.M."/>
            <person name="Kourtchenko O."/>
            <person name="Robertson E.K."/>
            <person name="Larsson T."/>
            <person name="Maumus F."/>
            <person name="Osuna-Cruz C.M."/>
            <person name="Vancaester E."/>
            <person name="Stenow R."/>
            <person name="Vandepoele K."/>
            <person name="Ploug H."/>
            <person name="Bruchert V."/>
            <person name="Godhe A."/>
            <person name="Topel M."/>
        </authorList>
    </citation>
    <scope>NUCLEOTIDE SEQUENCE</scope>
    <source>
        <strain evidence="3">R05AC</strain>
    </source>
</reference>
<keyword evidence="3" id="KW-0328">Glycosyltransferase</keyword>
<gene>
    <name evidence="3" type="ORF">QTG54_016564</name>
</gene>
<evidence type="ECO:0000313" key="3">
    <source>
        <dbReference type="EMBL" id="KAK1732761.1"/>
    </source>
</evidence>
<dbReference type="InterPro" id="IPR002685">
    <property type="entry name" value="Glyco_trans_15"/>
</dbReference>
<keyword evidence="4" id="KW-1185">Reference proteome</keyword>
<dbReference type="GO" id="GO:0016020">
    <property type="term" value="C:membrane"/>
    <property type="evidence" value="ECO:0007669"/>
    <property type="project" value="InterPro"/>
</dbReference>
<sequence length="443" mass="51334">MAAQQRQGSQRSKHHMLIGLLATLILSIGISQIILAEKAITLSSNPISISKQQKEQNTDAIVYLAQFSKVHSTYGAQHDIENNTISGNSKLSKSLDLLYSNYINHFPTNVDVIIFYVPEEGVPTNETMEELQLANRPQIKLHPLNSTYWSLPYNLHESDSIHWNRPMYSIGYRHMMRWFAILIWPYLHNLGYTHVMRLDDDSYIHSQIKYNLFEYMRDNHKVYGFRQPVIEDAVGVGWDDMVDKVLDVNKDVTTQELVDEFKKDRRISFYNNFFIADISFFIRPPASTFLNLIDESNLIYTQRTGDLVVHSTVVRLLLPPERIHWFRDFSYQHMTLCTNPKCGHGVVNGCPQNGGLSRGVGTYTNEEWSAITGDLKVKVEHDKKVVERGDPPYRKCLWFIRYNTYIGAKDVMKCLKRKERCYPYLKQFLNSSEAAETSKFIPS</sequence>
<evidence type="ECO:0000256" key="2">
    <source>
        <dbReference type="ARBA" id="ARBA00022679"/>
    </source>
</evidence>
<dbReference type="InterPro" id="IPR029044">
    <property type="entry name" value="Nucleotide-diphossugar_trans"/>
</dbReference>
<dbReference type="PANTHER" id="PTHR31121:SF6">
    <property type="entry name" value="ALPHA-1,2 MANNOSYLTRANSFERASE KTR1"/>
    <property type="match status" value="1"/>
</dbReference>
<comment type="similarity">
    <text evidence="1">Belongs to the glycosyltransferase 15 family.</text>
</comment>
<dbReference type="GO" id="GO:0000032">
    <property type="term" value="P:cell wall mannoprotein biosynthetic process"/>
    <property type="evidence" value="ECO:0007669"/>
    <property type="project" value="TreeGrafter"/>
</dbReference>
<dbReference type="Gene3D" id="3.90.550.10">
    <property type="entry name" value="Spore Coat Polysaccharide Biosynthesis Protein SpsA, Chain A"/>
    <property type="match status" value="1"/>
</dbReference>
<organism evidence="3 4">
    <name type="scientific">Skeletonema marinoi</name>
    <dbReference type="NCBI Taxonomy" id="267567"/>
    <lineage>
        <taxon>Eukaryota</taxon>
        <taxon>Sar</taxon>
        <taxon>Stramenopiles</taxon>
        <taxon>Ochrophyta</taxon>
        <taxon>Bacillariophyta</taxon>
        <taxon>Coscinodiscophyceae</taxon>
        <taxon>Thalassiosirophycidae</taxon>
        <taxon>Thalassiosirales</taxon>
        <taxon>Skeletonemataceae</taxon>
        <taxon>Skeletonema</taxon>
        <taxon>Skeletonema marinoi-dohrnii complex</taxon>
    </lineage>
</organism>
<dbReference type="GO" id="GO:0005794">
    <property type="term" value="C:Golgi apparatus"/>
    <property type="evidence" value="ECO:0007669"/>
    <property type="project" value="TreeGrafter"/>
</dbReference>
<dbReference type="GO" id="GO:0000026">
    <property type="term" value="F:alpha-1,2-mannosyltransferase activity"/>
    <property type="evidence" value="ECO:0007669"/>
    <property type="project" value="TreeGrafter"/>
</dbReference>
<dbReference type="Proteomes" id="UP001224775">
    <property type="component" value="Unassembled WGS sequence"/>
</dbReference>
<evidence type="ECO:0000313" key="4">
    <source>
        <dbReference type="Proteomes" id="UP001224775"/>
    </source>
</evidence>
<protein>
    <submittedName>
        <fullName evidence="3">Alpha-1,2-mannosyltransferase</fullName>
        <ecNumber evidence="3">2.4.1.-</ecNumber>
    </submittedName>
</protein>
<dbReference type="EC" id="2.4.1.-" evidence="3"/>
<evidence type="ECO:0000256" key="1">
    <source>
        <dbReference type="ARBA" id="ARBA00007677"/>
    </source>
</evidence>
<dbReference type="EMBL" id="JATAAI010000058">
    <property type="protein sequence ID" value="KAK1732761.1"/>
    <property type="molecule type" value="Genomic_DNA"/>
</dbReference>
<dbReference type="SUPFAM" id="SSF53448">
    <property type="entry name" value="Nucleotide-diphospho-sugar transferases"/>
    <property type="match status" value="1"/>
</dbReference>
<dbReference type="PANTHER" id="PTHR31121">
    <property type="entry name" value="ALPHA-1,2 MANNOSYLTRANSFERASE KTR1"/>
    <property type="match status" value="1"/>
</dbReference>
<comment type="caution">
    <text evidence="3">The sequence shown here is derived from an EMBL/GenBank/DDBJ whole genome shotgun (WGS) entry which is preliminary data.</text>
</comment>
<keyword evidence="2 3" id="KW-0808">Transferase</keyword>
<dbReference type="AlphaFoldDB" id="A0AAD9D3P3"/>
<proteinExistence type="inferred from homology"/>